<feature type="signal peptide" evidence="1">
    <location>
        <begin position="1"/>
        <end position="22"/>
    </location>
</feature>
<dbReference type="EMBL" id="FWXD01000012">
    <property type="protein sequence ID" value="SMC25668.1"/>
    <property type="molecule type" value="Genomic_DNA"/>
</dbReference>
<proteinExistence type="predicted"/>
<protein>
    <submittedName>
        <fullName evidence="2">Uncharacterized protein</fullName>
    </submittedName>
</protein>
<evidence type="ECO:0000256" key="1">
    <source>
        <dbReference type="SAM" id="SignalP"/>
    </source>
</evidence>
<accession>A0A1W1XQ75</accession>
<gene>
    <name evidence="2" type="ORF">SAMN02745857_02231</name>
</gene>
<dbReference type="AlphaFoldDB" id="A0A1W1XQ75"/>
<organism evidence="2 3">
    <name type="scientific">Andreprevotia lacus DSM 23236</name>
    <dbReference type="NCBI Taxonomy" id="1121001"/>
    <lineage>
        <taxon>Bacteria</taxon>
        <taxon>Pseudomonadati</taxon>
        <taxon>Pseudomonadota</taxon>
        <taxon>Betaproteobacteria</taxon>
        <taxon>Neisseriales</taxon>
        <taxon>Chitinibacteraceae</taxon>
        <taxon>Andreprevotia</taxon>
    </lineage>
</organism>
<dbReference type="RefSeq" id="WP_084090886.1">
    <property type="nucleotide sequence ID" value="NZ_FWXD01000012.1"/>
</dbReference>
<name>A0A1W1XQ75_9NEIS</name>
<feature type="chain" id="PRO_5012506564" evidence="1">
    <location>
        <begin position="23"/>
        <end position="92"/>
    </location>
</feature>
<evidence type="ECO:0000313" key="2">
    <source>
        <dbReference type="EMBL" id="SMC25668.1"/>
    </source>
</evidence>
<dbReference type="Proteomes" id="UP000192761">
    <property type="component" value="Unassembled WGS sequence"/>
</dbReference>
<keyword evidence="1" id="KW-0732">Signal</keyword>
<keyword evidence="3" id="KW-1185">Reference proteome</keyword>
<reference evidence="2 3" key="1">
    <citation type="submission" date="2017-04" db="EMBL/GenBank/DDBJ databases">
        <authorList>
            <person name="Afonso C.L."/>
            <person name="Miller P.J."/>
            <person name="Scott M.A."/>
            <person name="Spackman E."/>
            <person name="Goraichik I."/>
            <person name="Dimitrov K.M."/>
            <person name="Suarez D.L."/>
            <person name="Swayne D.E."/>
        </authorList>
    </citation>
    <scope>NUCLEOTIDE SEQUENCE [LARGE SCALE GENOMIC DNA]</scope>
    <source>
        <strain evidence="2 3">DSM 23236</strain>
    </source>
</reference>
<evidence type="ECO:0000313" key="3">
    <source>
        <dbReference type="Proteomes" id="UP000192761"/>
    </source>
</evidence>
<sequence length="92" mass="9196">MTKFNATLAAVALFGAVSAANAGLAQFANSAVLPAQAVSTNTAVVATPQQPLVPFAHSAVHPGQSFSANDAKASTQTQALVQYSQSAVVPSL</sequence>